<dbReference type="PANTHER" id="PTHR22619">
    <property type="entry name" value="ZINC FINGER SWIM DOMAIN CONTAINING PROTEIN 4, 5, 6"/>
    <property type="match status" value="1"/>
</dbReference>
<dbReference type="OrthoDB" id="6347577at2759"/>
<keyword evidence="2" id="KW-0863">Zinc-finger</keyword>
<feature type="compositionally biased region" description="Basic residues" evidence="4">
    <location>
        <begin position="165"/>
        <end position="178"/>
    </location>
</feature>
<keyword evidence="3" id="KW-0862">Zinc</keyword>
<evidence type="ECO:0000256" key="3">
    <source>
        <dbReference type="ARBA" id="ARBA00022833"/>
    </source>
</evidence>
<organism evidence="6">
    <name type="scientific">Notodromas monacha</name>
    <dbReference type="NCBI Taxonomy" id="399045"/>
    <lineage>
        <taxon>Eukaryota</taxon>
        <taxon>Metazoa</taxon>
        <taxon>Ecdysozoa</taxon>
        <taxon>Arthropoda</taxon>
        <taxon>Crustacea</taxon>
        <taxon>Oligostraca</taxon>
        <taxon>Ostracoda</taxon>
        <taxon>Podocopa</taxon>
        <taxon>Podocopida</taxon>
        <taxon>Cypridocopina</taxon>
        <taxon>Cypridoidea</taxon>
        <taxon>Cyprididae</taxon>
        <taxon>Notodromas</taxon>
    </lineage>
</organism>
<evidence type="ECO:0000313" key="7">
    <source>
        <dbReference type="Proteomes" id="UP000678499"/>
    </source>
</evidence>
<evidence type="ECO:0000259" key="5">
    <source>
        <dbReference type="Pfam" id="PF21055"/>
    </source>
</evidence>
<keyword evidence="1" id="KW-0479">Metal-binding</keyword>
<feature type="region of interest" description="Disordered" evidence="4">
    <location>
        <begin position="158"/>
        <end position="179"/>
    </location>
</feature>
<dbReference type="GO" id="GO:0008270">
    <property type="term" value="F:zinc ion binding"/>
    <property type="evidence" value="ECO:0007669"/>
    <property type="project" value="UniProtKB-KW"/>
</dbReference>
<protein>
    <recommendedName>
        <fullName evidence="5">ZSWIM4-8 C-terminal domain-containing protein</fullName>
    </recommendedName>
</protein>
<dbReference type="EMBL" id="CAJPEX010000914">
    <property type="protein sequence ID" value="CAG0917615.1"/>
    <property type="molecule type" value="Genomic_DNA"/>
</dbReference>
<feature type="domain" description="ZSWIM4-8 C-terminal" evidence="5">
    <location>
        <begin position="173"/>
        <end position="257"/>
    </location>
</feature>
<reference evidence="6" key="1">
    <citation type="submission" date="2020-11" db="EMBL/GenBank/DDBJ databases">
        <authorList>
            <person name="Tran Van P."/>
        </authorList>
    </citation>
    <scope>NUCLEOTIDE SEQUENCE</scope>
</reference>
<evidence type="ECO:0000313" key="6">
    <source>
        <dbReference type="EMBL" id="CAD7277463.1"/>
    </source>
</evidence>
<dbReference type="Proteomes" id="UP000678499">
    <property type="component" value="Unassembled WGS sequence"/>
</dbReference>
<evidence type="ECO:0000256" key="2">
    <source>
        <dbReference type="ARBA" id="ARBA00022771"/>
    </source>
</evidence>
<dbReference type="GO" id="GO:0031462">
    <property type="term" value="C:Cul2-RING ubiquitin ligase complex"/>
    <property type="evidence" value="ECO:0007669"/>
    <property type="project" value="TreeGrafter"/>
</dbReference>
<name>A0A7R9GDV5_9CRUS</name>
<accession>A0A7R9GDV5</accession>
<dbReference type="EMBL" id="OA882951">
    <property type="protein sequence ID" value="CAD7277463.1"/>
    <property type="molecule type" value="Genomic_DNA"/>
</dbReference>
<evidence type="ECO:0000256" key="1">
    <source>
        <dbReference type="ARBA" id="ARBA00022723"/>
    </source>
</evidence>
<evidence type="ECO:0000256" key="4">
    <source>
        <dbReference type="SAM" id="MobiDB-lite"/>
    </source>
</evidence>
<sequence>MVRWLVTCATEVGLDALISIMHNWDQLFTPVEATSSVATTIMSHATIIKLKLCFRQQEELASCARTLALHCARKDPANCALNALTLCEGDHAAFEMAYQIVLDGAASHVMTSHQLFVIARFMDHRRHLPRAYKLATLAMKNVHLAYNQECSMTAPGMAASPSVDHHHHHHHHHKRRGVAKPLAIDRPPLRALLDAAIAAYISTTHSRLTHISPRHYGDFIEFLAKARETFMLAMDGTQQFAQLLENMKVAYKGKKKLMCLVKERFG</sequence>
<proteinExistence type="predicted"/>
<dbReference type="PANTHER" id="PTHR22619:SF0">
    <property type="entry name" value="ZINC FINGER SWIM DOMAIN-CONTAINING PROTEIN 6-LIKE PROTEIN"/>
    <property type="match status" value="1"/>
</dbReference>
<feature type="domain" description="ZSWIM4-8 C-terminal" evidence="5">
    <location>
        <begin position="114"/>
        <end position="153"/>
    </location>
</feature>
<keyword evidence="7" id="KW-1185">Reference proteome</keyword>
<dbReference type="Pfam" id="PF21055">
    <property type="entry name" value="ZSWIM4-8_C"/>
    <property type="match status" value="2"/>
</dbReference>
<dbReference type="AlphaFoldDB" id="A0A7R9GDV5"/>
<dbReference type="InterPro" id="IPR048370">
    <property type="entry name" value="ZSWIM4-8_C"/>
</dbReference>
<gene>
    <name evidence="6" type="ORF">NMOB1V02_LOCUS5196</name>
</gene>